<dbReference type="GO" id="GO:0003676">
    <property type="term" value="F:nucleic acid binding"/>
    <property type="evidence" value="ECO:0007669"/>
    <property type="project" value="InterPro"/>
</dbReference>
<dbReference type="SUPFAM" id="SSF53098">
    <property type="entry name" value="Ribonuclease H-like"/>
    <property type="match status" value="1"/>
</dbReference>
<gene>
    <name evidence="1" type="ORF">LCGC14_2093870</name>
</gene>
<organism evidence="1">
    <name type="scientific">marine sediment metagenome</name>
    <dbReference type="NCBI Taxonomy" id="412755"/>
    <lineage>
        <taxon>unclassified sequences</taxon>
        <taxon>metagenomes</taxon>
        <taxon>ecological metagenomes</taxon>
    </lineage>
</organism>
<dbReference type="AlphaFoldDB" id="A0A0F9EC56"/>
<dbReference type="InterPro" id="IPR012337">
    <property type="entry name" value="RNaseH-like_sf"/>
</dbReference>
<accession>A0A0F9EC56</accession>
<dbReference type="EMBL" id="LAZR01025558">
    <property type="protein sequence ID" value="KKL71544.1"/>
    <property type="molecule type" value="Genomic_DNA"/>
</dbReference>
<sequence>MKEAIFDLETDGLYFDATKVHSLCIGEAGTDFLLSCTDHEYKPLYPTTIATDINEKWGVVEGLKVLEEADLIIGHNIINFDLPTIQKIYPDFKYDITKVRDTLLLSRLLYPNLSDRDTGLIKAGKLPPRLRGSHSLKAWGYRLGIYKGEFGQSTDWQNWTPEMQAYCEQDVEVTKALWEKLKARQVADRASELEHWFAYIISLQE</sequence>
<evidence type="ECO:0000313" key="1">
    <source>
        <dbReference type="EMBL" id="KKL71544.1"/>
    </source>
</evidence>
<name>A0A0F9EC56_9ZZZZ</name>
<protein>
    <submittedName>
        <fullName evidence="1">Uncharacterized protein</fullName>
    </submittedName>
</protein>
<comment type="caution">
    <text evidence="1">The sequence shown here is derived from an EMBL/GenBank/DDBJ whole genome shotgun (WGS) entry which is preliminary data.</text>
</comment>
<feature type="non-terminal residue" evidence="1">
    <location>
        <position position="205"/>
    </location>
</feature>
<proteinExistence type="predicted"/>
<dbReference type="InterPro" id="IPR036397">
    <property type="entry name" value="RNaseH_sf"/>
</dbReference>
<dbReference type="Gene3D" id="3.30.420.10">
    <property type="entry name" value="Ribonuclease H-like superfamily/Ribonuclease H"/>
    <property type="match status" value="1"/>
</dbReference>
<reference evidence="1" key="1">
    <citation type="journal article" date="2015" name="Nature">
        <title>Complex archaea that bridge the gap between prokaryotes and eukaryotes.</title>
        <authorList>
            <person name="Spang A."/>
            <person name="Saw J.H."/>
            <person name="Jorgensen S.L."/>
            <person name="Zaremba-Niedzwiedzka K."/>
            <person name="Martijn J."/>
            <person name="Lind A.E."/>
            <person name="van Eijk R."/>
            <person name="Schleper C."/>
            <person name="Guy L."/>
            <person name="Ettema T.J."/>
        </authorList>
    </citation>
    <scope>NUCLEOTIDE SEQUENCE</scope>
</reference>